<name>A0A1M4WCW9_9BACL</name>
<dbReference type="EMBL" id="FQVL01000003">
    <property type="protein sequence ID" value="SHE79000.1"/>
    <property type="molecule type" value="Genomic_DNA"/>
</dbReference>
<dbReference type="STRING" id="112248.SAMN05444392_103156"/>
<proteinExistence type="predicted"/>
<dbReference type="Proteomes" id="UP000184476">
    <property type="component" value="Unassembled WGS sequence"/>
</dbReference>
<dbReference type="RefSeq" id="WP_073154250.1">
    <property type="nucleotide sequence ID" value="NZ_FQVL01000003.1"/>
</dbReference>
<dbReference type="AlphaFoldDB" id="A0A1M4WCW9"/>
<gene>
    <name evidence="1" type="ORF">SAMN05444392_103156</name>
</gene>
<reference evidence="1 2" key="1">
    <citation type="submission" date="2016-11" db="EMBL/GenBank/DDBJ databases">
        <authorList>
            <person name="Jaros S."/>
            <person name="Januszkiewicz K."/>
            <person name="Wedrychowicz H."/>
        </authorList>
    </citation>
    <scope>NUCLEOTIDE SEQUENCE [LARGE SCALE GENOMIC DNA]</scope>
    <source>
        <strain evidence="1 2">DSM 44666</strain>
    </source>
</reference>
<evidence type="ECO:0000313" key="2">
    <source>
        <dbReference type="Proteomes" id="UP000184476"/>
    </source>
</evidence>
<dbReference type="OrthoDB" id="2989126at2"/>
<evidence type="ECO:0000313" key="1">
    <source>
        <dbReference type="EMBL" id="SHE79000.1"/>
    </source>
</evidence>
<accession>A0A1M4WCW9</accession>
<protein>
    <submittedName>
        <fullName evidence="1">Uncharacterized protein</fullName>
    </submittedName>
</protein>
<keyword evidence="2" id="KW-1185">Reference proteome</keyword>
<organism evidence="1 2">
    <name type="scientific">Seinonella peptonophila</name>
    <dbReference type="NCBI Taxonomy" id="112248"/>
    <lineage>
        <taxon>Bacteria</taxon>
        <taxon>Bacillati</taxon>
        <taxon>Bacillota</taxon>
        <taxon>Bacilli</taxon>
        <taxon>Bacillales</taxon>
        <taxon>Thermoactinomycetaceae</taxon>
        <taxon>Seinonella</taxon>
    </lineage>
</organism>
<sequence>MRVFTHGSNVNFQESAREMLLPDLARYIHSFSFDAQANLFGTISLEREEIRVYGHAVAMDIDEQAEQFRFVYQLPETGEKQVLTYLLDHFQISHEAVFDVIENEQSVRYQAVYFTFEHSEEEETYFLAATQPVSEPLAYVAEFWRVTEAIGRDIDFAISGCSAFDLNRKLRAERDSSVN</sequence>